<dbReference type="OrthoDB" id="63891at2759"/>
<dbReference type="GO" id="GO:0005929">
    <property type="term" value="C:cilium"/>
    <property type="evidence" value="ECO:0007669"/>
    <property type="project" value="TreeGrafter"/>
</dbReference>
<dbReference type="PANTHER" id="PTHR21567:SF87">
    <property type="entry name" value="CRESCERIN-LIKE PROTEIN CHE-12"/>
    <property type="match status" value="1"/>
</dbReference>
<dbReference type="EMBL" id="VSRR010002600">
    <property type="protein sequence ID" value="MPC32289.1"/>
    <property type="molecule type" value="Genomic_DNA"/>
</dbReference>
<dbReference type="InterPro" id="IPR011989">
    <property type="entry name" value="ARM-like"/>
</dbReference>
<reference evidence="3 4" key="1">
    <citation type="submission" date="2019-05" db="EMBL/GenBank/DDBJ databases">
        <title>Another draft genome of Portunus trituberculatus and its Hox gene families provides insights of decapod evolution.</title>
        <authorList>
            <person name="Jeong J.-H."/>
            <person name="Song I."/>
            <person name="Kim S."/>
            <person name="Choi T."/>
            <person name="Kim D."/>
            <person name="Ryu S."/>
            <person name="Kim W."/>
        </authorList>
    </citation>
    <scope>NUCLEOTIDE SEQUENCE [LARGE SCALE GENOMIC DNA]</scope>
    <source>
        <tissue evidence="3">Muscle</tissue>
    </source>
</reference>
<comment type="caution">
    <text evidence="3">The sequence shown here is derived from an EMBL/GenBank/DDBJ whole genome shotgun (WGS) entry which is preliminary data.</text>
</comment>
<feature type="compositionally biased region" description="Polar residues" evidence="1">
    <location>
        <begin position="39"/>
        <end position="53"/>
    </location>
</feature>
<dbReference type="GO" id="GO:0005881">
    <property type="term" value="C:cytoplasmic microtubule"/>
    <property type="evidence" value="ECO:0007669"/>
    <property type="project" value="TreeGrafter"/>
</dbReference>
<dbReference type="PANTHER" id="PTHR21567">
    <property type="entry name" value="CLASP"/>
    <property type="match status" value="1"/>
</dbReference>
<evidence type="ECO:0000313" key="4">
    <source>
        <dbReference type="Proteomes" id="UP000324222"/>
    </source>
</evidence>
<dbReference type="Gene3D" id="1.25.10.10">
    <property type="entry name" value="Leucine-rich Repeat Variant"/>
    <property type="match status" value="1"/>
</dbReference>
<evidence type="ECO:0000256" key="1">
    <source>
        <dbReference type="SAM" id="MobiDB-lite"/>
    </source>
</evidence>
<dbReference type="InterPro" id="IPR034085">
    <property type="entry name" value="TOG"/>
</dbReference>
<name>A0A5B7EGD1_PORTR</name>
<dbReference type="SUPFAM" id="SSF48371">
    <property type="entry name" value="ARM repeat"/>
    <property type="match status" value="1"/>
</dbReference>
<dbReference type="SMART" id="SM01349">
    <property type="entry name" value="TOG"/>
    <property type="match status" value="1"/>
</dbReference>
<dbReference type="InterPro" id="IPR024395">
    <property type="entry name" value="CLASP_N_dom"/>
</dbReference>
<organism evidence="3 4">
    <name type="scientific">Portunus trituberculatus</name>
    <name type="common">Swimming crab</name>
    <name type="synonym">Neptunus trituberculatus</name>
    <dbReference type="NCBI Taxonomy" id="210409"/>
    <lineage>
        <taxon>Eukaryota</taxon>
        <taxon>Metazoa</taxon>
        <taxon>Ecdysozoa</taxon>
        <taxon>Arthropoda</taxon>
        <taxon>Crustacea</taxon>
        <taxon>Multicrustacea</taxon>
        <taxon>Malacostraca</taxon>
        <taxon>Eumalacostraca</taxon>
        <taxon>Eucarida</taxon>
        <taxon>Decapoda</taxon>
        <taxon>Pleocyemata</taxon>
        <taxon>Brachyura</taxon>
        <taxon>Eubrachyura</taxon>
        <taxon>Portunoidea</taxon>
        <taxon>Portunidae</taxon>
        <taxon>Portuninae</taxon>
        <taxon>Portunus</taxon>
    </lineage>
</organism>
<proteinExistence type="predicted"/>
<feature type="region of interest" description="Disordered" evidence="1">
    <location>
        <begin position="1"/>
        <end position="218"/>
    </location>
</feature>
<feature type="compositionally biased region" description="Basic and acidic residues" evidence="1">
    <location>
        <begin position="173"/>
        <end position="186"/>
    </location>
</feature>
<dbReference type="GO" id="GO:0008017">
    <property type="term" value="F:microtubule binding"/>
    <property type="evidence" value="ECO:0007669"/>
    <property type="project" value="TreeGrafter"/>
</dbReference>
<gene>
    <name evidence="3" type="primary">Fam179a</name>
    <name evidence="3" type="ORF">E2C01_025600</name>
</gene>
<accession>A0A5B7EGD1</accession>
<evidence type="ECO:0000259" key="2">
    <source>
        <dbReference type="SMART" id="SM01349"/>
    </source>
</evidence>
<feature type="domain" description="TOG" evidence="2">
    <location>
        <begin position="238"/>
        <end position="468"/>
    </location>
</feature>
<dbReference type="InterPro" id="IPR016024">
    <property type="entry name" value="ARM-type_fold"/>
</dbReference>
<protein>
    <submittedName>
        <fullName evidence="3">Protein FAM179A</fullName>
    </submittedName>
</protein>
<dbReference type="AlphaFoldDB" id="A0A5B7EGD1"/>
<keyword evidence="4" id="KW-1185">Reference proteome</keyword>
<dbReference type="GO" id="GO:0000226">
    <property type="term" value="P:microtubule cytoskeleton organization"/>
    <property type="evidence" value="ECO:0007669"/>
    <property type="project" value="TreeGrafter"/>
</dbReference>
<feature type="compositionally biased region" description="Basic and acidic residues" evidence="1">
    <location>
        <begin position="1"/>
        <end position="38"/>
    </location>
</feature>
<sequence>MKLLRKKQENMKEIDRRRQDRETRRAQEERVKKYRQLEMQHSQNSLQPSSADSGDSKLSVHPNLSYRGRDASARRTYRRSPRHSPTPSPTPLARIPKSRSHNANLSKGFSKATEKRHRSLERNINTQVNGVHPRETFRTPQLVKRGQPPVSFGGGGSGHLSNSLGSNRRYAKRPPDRGEVRVEPHHSRPTGQARTPQDRRTNLTPPHRTPDYPTTPMESVGLRIAKPASSCFKQNLEPFASPPDALRIANERLNSNDWEGQVEGIEMLVRLAHHHPDTVLGNLRNINMSLMKQAKNLRSQVSRAAIQAFTCFFDTFKRSMEGDAEKIATILLNRTVDTNKFLQLDSNHALDAMLENITPSKAIPAILQEGLGNPAVRTNVARLVAYEVERLGASRVLSGQKDITDRVLLAAAKLAQEGSLETRQYAKQIFHPLIQQGQFDAVLKKYVPANDIRNLQKLLDNLSNEGRTVHDSARTKFATGSRYTRTM</sequence>
<evidence type="ECO:0000313" key="3">
    <source>
        <dbReference type="EMBL" id="MPC32289.1"/>
    </source>
</evidence>
<dbReference type="Pfam" id="PF12348">
    <property type="entry name" value="CLASP_N"/>
    <property type="match status" value="1"/>
</dbReference>
<dbReference type="Proteomes" id="UP000324222">
    <property type="component" value="Unassembled WGS sequence"/>
</dbReference>